<keyword evidence="10 11" id="KW-0100">Branched-chain amino acid biosynthesis</keyword>
<dbReference type="InterPro" id="IPR013709">
    <property type="entry name" value="2-isopropylmalate_synth_dimer"/>
</dbReference>
<dbReference type="CDD" id="cd07940">
    <property type="entry name" value="DRE_TIM_IPMS"/>
    <property type="match status" value="1"/>
</dbReference>
<comment type="catalytic activity">
    <reaction evidence="11">
        <text>3-methyl-2-oxobutanoate + acetyl-CoA + H2O = (2S)-2-isopropylmalate + CoA + H(+)</text>
        <dbReference type="Rhea" id="RHEA:21524"/>
        <dbReference type="ChEBI" id="CHEBI:1178"/>
        <dbReference type="ChEBI" id="CHEBI:11851"/>
        <dbReference type="ChEBI" id="CHEBI:15377"/>
        <dbReference type="ChEBI" id="CHEBI:15378"/>
        <dbReference type="ChEBI" id="CHEBI:57287"/>
        <dbReference type="ChEBI" id="CHEBI:57288"/>
        <dbReference type="EC" id="2.3.3.13"/>
    </reaction>
</comment>
<dbReference type="InterPro" id="IPR054691">
    <property type="entry name" value="LeuA/HCS_post-cat"/>
</dbReference>
<dbReference type="NCBIfam" id="TIGR00973">
    <property type="entry name" value="leuA_bact"/>
    <property type="match status" value="1"/>
</dbReference>
<dbReference type="EC" id="2.3.3.13" evidence="3 11"/>
<dbReference type="PROSITE" id="PS00816">
    <property type="entry name" value="AIPM_HOMOCIT_SYNTH_2"/>
    <property type="match status" value="1"/>
</dbReference>
<comment type="similarity">
    <text evidence="2 11">Belongs to the alpha-IPM synthase/homocitrate synthase family. LeuA type 1 subfamily.</text>
</comment>
<protein>
    <recommendedName>
        <fullName evidence="4 11">2-isopropylmalate synthase</fullName>
        <ecNumber evidence="3 11">2.3.3.13</ecNumber>
    </recommendedName>
    <alternativeName>
        <fullName evidence="11">Alpha-IPM synthase</fullName>
    </alternativeName>
    <alternativeName>
        <fullName evidence="11">Alpha-isopropylmalate synthase</fullName>
    </alternativeName>
</protein>
<evidence type="ECO:0000256" key="1">
    <source>
        <dbReference type="ARBA" id="ARBA00004689"/>
    </source>
</evidence>
<dbReference type="GO" id="GO:0003852">
    <property type="term" value="F:2-isopropylmalate synthase activity"/>
    <property type="evidence" value="ECO:0007669"/>
    <property type="project" value="UniProtKB-UniRule"/>
</dbReference>
<dbReference type="SMART" id="SM00917">
    <property type="entry name" value="LeuA_dimer"/>
    <property type="match status" value="1"/>
</dbReference>
<dbReference type="GO" id="GO:0030145">
    <property type="term" value="F:manganese ion binding"/>
    <property type="evidence" value="ECO:0007669"/>
    <property type="project" value="UniProtKB-UniRule"/>
</dbReference>
<dbReference type="InterPro" id="IPR005671">
    <property type="entry name" value="LeuA_bact_synth"/>
</dbReference>
<keyword evidence="14" id="KW-1185">Reference proteome</keyword>
<dbReference type="Gene3D" id="3.30.160.270">
    <property type="match status" value="1"/>
</dbReference>
<feature type="binding site" evidence="11">
    <location>
        <position position="201"/>
    </location>
    <ligand>
        <name>Mn(2+)</name>
        <dbReference type="ChEBI" id="CHEBI:29035"/>
    </ligand>
</feature>
<evidence type="ECO:0000313" key="14">
    <source>
        <dbReference type="Proteomes" id="UP000440713"/>
    </source>
</evidence>
<dbReference type="GO" id="GO:0009098">
    <property type="term" value="P:L-leucine biosynthetic process"/>
    <property type="evidence" value="ECO:0007669"/>
    <property type="project" value="UniProtKB-UniRule"/>
</dbReference>
<keyword evidence="11" id="KW-0963">Cytoplasm</keyword>
<keyword evidence="13" id="KW-0012">Acyltransferase</keyword>
<dbReference type="InterPro" id="IPR002034">
    <property type="entry name" value="AIPM/Hcit_synth_CS"/>
</dbReference>
<evidence type="ECO:0000313" key="13">
    <source>
        <dbReference type="EMBL" id="MST61451.1"/>
    </source>
</evidence>
<comment type="subunit">
    <text evidence="11">Homodimer.</text>
</comment>
<dbReference type="PROSITE" id="PS00815">
    <property type="entry name" value="AIPM_HOMOCIT_SYNTH_1"/>
    <property type="match status" value="1"/>
</dbReference>
<comment type="cofactor">
    <cofactor evidence="11">
        <name>Mn(2+)</name>
        <dbReference type="ChEBI" id="CHEBI:29035"/>
    </cofactor>
</comment>
<dbReference type="NCBIfam" id="NF002086">
    <property type="entry name" value="PRK00915.1-3"/>
    <property type="match status" value="1"/>
</dbReference>
<evidence type="ECO:0000256" key="7">
    <source>
        <dbReference type="ARBA" id="ARBA00022679"/>
    </source>
</evidence>
<keyword evidence="7 11" id="KW-0808">Transferase</keyword>
<dbReference type="Gene3D" id="3.20.20.70">
    <property type="entry name" value="Aldolase class I"/>
    <property type="match status" value="1"/>
</dbReference>
<accession>A0A6N7WZQ2</accession>
<dbReference type="FunFam" id="3.20.20.70:FF:000010">
    <property type="entry name" value="2-isopropylmalate synthase"/>
    <property type="match status" value="1"/>
</dbReference>
<reference evidence="13 14" key="1">
    <citation type="submission" date="2019-08" db="EMBL/GenBank/DDBJ databases">
        <title>In-depth cultivation of the pig gut microbiome towards novel bacterial diversity and tailored functional studies.</title>
        <authorList>
            <person name="Wylensek D."/>
            <person name="Hitch T.C.A."/>
            <person name="Clavel T."/>
        </authorList>
    </citation>
    <scope>NUCLEOTIDE SEQUENCE [LARGE SCALE GENOMIC DNA]</scope>
    <source>
        <strain evidence="13 14">WCA-SAB-591-4A-A</strain>
    </source>
</reference>
<feature type="binding site" evidence="11">
    <location>
        <position position="203"/>
    </location>
    <ligand>
        <name>Mn(2+)</name>
        <dbReference type="ChEBI" id="CHEBI:29035"/>
    </ligand>
</feature>
<dbReference type="AlphaFoldDB" id="A0A6N7WZQ2"/>
<evidence type="ECO:0000256" key="5">
    <source>
        <dbReference type="ARBA" id="ARBA00022430"/>
    </source>
</evidence>
<feature type="binding site" evidence="11">
    <location>
        <position position="13"/>
    </location>
    <ligand>
        <name>Mn(2+)</name>
        <dbReference type="ChEBI" id="CHEBI:29035"/>
    </ligand>
</feature>
<dbReference type="InterPro" id="IPR000891">
    <property type="entry name" value="PYR_CT"/>
</dbReference>
<dbReference type="SUPFAM" id="SSF110921">
    <property type="entry name" value="2-isopropylmalate synthase LeuA, allosteric (dimerisation) domain"/>
    <property type="match status" value="1"/>
</dbReference>
<dbReference type="Pfam" id="PF08502">
    <property type="entry name" value="LeuA_dimer"/>
    <property type="match status" value="1"/>
</dbReference>
<evidence type="ECO:0000256" key="10">
    <source>
        <dbReference type="ARBA" id="ARBA00023304"/>
    </source>
</evidence>
<dbReference type="InterPro" id="IPR050073">
    <property type="entry name" value="2-IPM_HCS-like"/>
</dbReference>
<dbReference type="RefSeq" id="WP_154536890.1">
    <property type="nucleotide sequence ID" value="NZ_VUNE01000001.1"/>
</dbReference>
<evidence type="ECO:0000259" key="12">
    <source>
        <dbReference type="PROSITE" id="PS50991"/>
    </source>
</evidence>
<feature type="region of interest" description="Regulatory domain" evidence="11">
    <location>
        <begin position="390"/>
        <end position="498"/>
    </location>
</feature>
<keyword evidence="8 11" id="KW-0479">Metal-binding</keyword>
<dbReference type="InterPro" id="IPR036230">
    <property type="entry name" value="LeuA_allosteric_dom_sf"/>
</dbReference>
<evidence type="ECO:0000256" key="4">
    <source>
        <dbReference type="ARBA" id="ARBA00018198"/>
    </source>
</evidence>
<comment type="function">
    <text evidence="11">Catalyzes the condensation of the acetyl group of acetyl-CoA with 3-methyl-2-oxobutanoate (2-ketoisovalerate) to form 3-carboxy-3-hydroxy-4-methylpentanoate (2-isopropylmalate).</text>
</comment>
<sequence>MKTIKIFDTTLRDGEQTPKVSMNIDDKVKIAKQLEKLGVDIIEAGFAFASEGDFEAVKKVAESVTKPIVCSLARAKKSDIERAAEALKNAKHPRIHTFIATSDIHLENKLNMTQDECLNHAVEMVKYAKTFIDDIQFSAEDATRTDKEFLVRIFSAVIEAGATVINIPDTVGFSQPHEYFELIEYIKENTKGIENVDISLHCHDDLGLAVSNALTGVFAGATQVECTINGLGERAGNSALEEVVMAIDSRSDYYNAKTNIVTEEIYPTSKLVSSISNVDISPTKSIIGTNCFLHESGIHQDGVIKNRATYEIMDPSRIGIPQHDNLVLGKHSGRHAFKKFLESNKINVPEENINDYFKKFKKLTDTKKYVTVEDIINIVNEIEVNNDNYHLKSYHANNVDNKNVVTVTLTRNGQDYVESAEGNGPVDASYKAINKIINKTITLLDFNVSAISDKSDAKGEAKVKMKYDNKSISTYGLSNDIIQASIEAYVQGINKLGL</sequence>
<dbReference type="PROSITE" id="PS50991">
    <property type="entry name" value="PYR_CT"/>
    <property type="match status" value="1"/>
</dbReference>
<dbReference type="InterPro" id="IPR013785">
    <property type="entry name" value="Aldolase_TIM"/>
</dbReference>
<dbReference type="UniPathway" id="UPA00048">
    <property type="reaction ID" value="UER00070"/>
</dbReference>
<dbReference type="Pfam" id="PF00682">
    <property type="entry name" value="HMGL-like"/>
    <property type="match status" value="1"/>
</dbReference>
<evidence type="ECO:0000256" key="2">
    <source>
        <dbReference type="ARBA" id="ARBA00009396"/>
    </source>
</evidence>
<feature type="domain" description="Pyruvate carboxyltransferase" evidence="12">
    <location>
        <begin position="4"/>
        <end position="266"/>
    </location>
</feature>
<evidence type="ECO:0000256" key="3">
    <source>
        <dbReference type="ARBA" id="ARBA00012973"/>
    </source>
</evidence>
<dbReference type="PANTHER" id="PTHR10277">
    <property type="entry name" value="HOMOCITRATE SYNTHASE-RELATED"/>
    <property type="match status" value="1"/>
</dbReference>
<keyword evidence="9 11" id="KW-0464">Manganese</keyword>
<dbReference type="GO" id="GO:0003985">
    <property type="term" value="F:acetyl-CoA C-acetyltransferase activity"/>
    <property type="evidence" value="ECO:0007669"/>
    <property type="project" value="UniProtKB-UniRule"/>
</dbReference>
<dbReference type="PANTHER" id="PTHR10277:SF9">
    <property type="entry name" value="2-ISOPROPYLMALATE SYNTHASE 1, CHLOROPLASTIC-RELATED"/>
    <property type="match status" value="1"/>
</dbReference>
<feature type="binding site" evidence="11">
    <location>
        <position position="237"/>
    </location>
    <ligand>
        <name>Mn(2+)</name>
        <dbReference type="ChEBI" id="CHEBI:29035"/>
    </ligand>
</feature>
<gene>
    <name evidence="11" type="primary">leuA</name>
    <name evidence="13" type="ORF">FYJ71_00445</name>
</gene>
<dbReference type="GO" id="GO:0005737">
    <property type="term" value="C:cytoplasm"/>
    <property type="evidence" value="ECO:0007669"/>
    <property type="project" value="UniProtKB-UniRule"/>
</dbReference>
<evidence type="ECO:0000256" key="8">
    <source>
        <dbReference type="ARBA" id="ARBA00022723"/>
    </source>
</evidence>
<evidence type="ECO:0000256" key="6">
    <source>
        <dbReference type="ARBA" id="ARBA00022605"/>
    </source>
</evidence>
<proteinExistence type="inferred from homology"/>
<name>A0A6N7WZQ2_9FIRM</name>
<dbReference type="FunFam" id="1.10.238.260:FF:000001">
    <property type="entry name" value="2-isopropylmalate synthase"/>
    <property type="match status" value="1"/>
</dbReference>
<evidence type="ECO:0000256" key="9">
    <source>
        <dbReference type="ARBA" id="ARBA00023211"/>
    </source>
</evidence>
<comment type="caution">
    <text evidence="13">The sequence shown here is derived from an EMBL/GenBank/DDBJ whole genome shotgun (WGS) entry which is preliminary data.</text>
</comment>
<organism evidence="13 14">
    <name type="scientific">Peptostreptococcus porci</name>
    <dbReference type="NCBI Taxonomy" id="2652282"/>
    <lineage>
        <taxon>Bacteria</taxon>
        <taxon>Bacillati</taxon>
        <taxon>Bacillota</taxon>
        <taxon>Clostridia</taxon>
        <taxon>Peptostreptococcales</taxon>
        <taxon>Peptostreptococcaceae</taxon>
        <taxon>Peptostreptococcus</taxon>
    </lineage>
</organism>
<dbReference type="HAMAP" id="MF_01025">
    <property type="entry name" value="LeuA_type1"/>
    <property type="match status" value="1"/>
</dbReference>
<dbReference type="Pfam" id="PF22617">
    <property type="entry name" value="HCS_D2"/>
    <property type="match status" value="1"/>
</dbReference>
<keyword evidence="6 11" id="KW-0028">Amino-acid biosynthesis</keyword>
<comment type="pathway">
    <text evidence="1 11">Amino-acid biosynthesis; L-leucine biosynthesis; L-leucine from 3-methyl-2-oxobutanoate: step 1/4.</text>
</comment>
<dbReference type="Proteomes" id="UP000440713">
    <property type="component" value="Unassembled WGS sequence"/>
</dbReference>
<dbReference type="EMBL" id="VUNE01000001">
    <property type="protein sequence ID" value="MST61451.1"/>
    <property type="molecule type" value="Genomic_DNA"/>
</dbReference>
<evidence type="ECO:0000256" key="11">
    <source>
        <dbReference type="HAMAP-Rule" id="MF_01025"/>
    </source>
</evidence>
<dbReference type="SUPFAM" id="SSF51569">
    <property type="entry name" value="Aldolase"/>
    <property type="match status" value="1"/>
</dbReference>
<keyword evidence="5 11" id="KW-0432">Leucine biosynthesis</keyword>